<keyword evidence="3" id="KW-0378">Hydrolase</keyword>
<dbReference type="InParanoid" id="A0A2T3AV25"/>
<dbReference type="Gene3D" id="2.160.20.10">
    <property type="entry name" value="Single-stranded right-handed beta-helix, Pectin lyase-like"/>
    <property type="match status" value="2"/>
</dbReference>
<dbReference type="GeneID" id="36573584"/>
<dbReference type="RefSeq" id="XP_024718502.1">
    <property type="nucleotide sequence ID" value="XM_024865503.1"/>
</dbReference>
<dbReference type="GO" id="GO:0004650">
    <property type="term" value="F:polygalacturonase activity"/>
    <property type="evidence" value="ECO:0007669"/>
    <property type="project" value="InterPro"/>
</dbReference>
<dbReference type="InterPro" id="IPR024535">
    <property type="entry name" value="RHGA/B-epi-like_pectate_lyase"/>
</dbReference>
<dbReference type="InterPro" id="IPR039279">
    <property type="entry name" value="QRT3-like"/>
</dbReference>
<feature type="domain" description="Rhamnogalacturonase A/B/Epimerase-like pectate lyase" evidence="2">
    <location>
        <begin position="451"/>
        <end position="523"/>
    </location>
</feature>
<dbReference type="PANTHER" id="PTHR33928:SF2">
    <property type="entry name" value="PECTATE LYASE SUPERFAMILY PROTEIN DOMAIN-CONTAINING PROTEIN-RELATED"/>
    <property type="match status" value="1"/>
</dbReference>
<reference evidence="3 4" key="1">
    <citation type="journal article" date="2018" name="New Phytol.">
        <title>Comparative genomics and transcriptomics depict ericoid mycorrhizal fungi as versatile saprotrophs and plant mutualists.</title>
        <authorList>
            <person name="Martino E."/>
            <person name="Morin E."/>
            <person name="Grelet G.A."/>
            <person name="Kuo A."/>
            <person name="Kohler A."/>
            <person name="Daghino S."/>
            <person name="Barry K.W."/>
            <person name="Cichocki N."/>
            <person name="Clum A."/>
            <person name="Dockter R.B."/>
            <person name="Hainaut M."/>
            <person name="Kuo R.C."/>
            <person name="LaButti K."/>
            <person name="Lindahl B.D."/>
            <person name="Lindquist E.A."/>
            <person name="Lipzen A."/>
            <person name="Khouja H.R."/>
            <person name="Magnuson J."/>
            <person name="Murat C."/>
            <person name="Ohm R.A."/>
            <person name="Singer S.W."/>
            <person name="Spatafora J.W."/>
            <person name="Wang M."/>
            <person name="Veneault-Fourrey C."/>
            <person name="Henrissat B."/>
            <person name="Grigoriev I.V."/>
            <person name="Martin F.M."/>
            <person name="Perotto S."/>
        </authorList>
    </citation>
    <scope>NUCLEOTIDE SEQUENCE [LARGE SCALE GENOMIC DNA]</scope>
    <source>
        <strain evidence="3 4">ATCC 22711</strain>
    </source>
</reference>
<name>A0A2T3AV25_AMORE</name>
<dbReference type="SUPFAM" id="SSF51126">
    <property type="entry name" value="Pectin lyase-like"/>
    <property type="match status" value="2"/>
</dbReference>
<organism evidence="3 4">
    <name type="scientific">Amorphotheca resinae ATCC 22711</name>
    <dbReference type="NCBI Taxonomy" id="857342"/>
    <lineage>
        <taxon>Eukaryota</taxon>
        <taxon>Fungi</taxon>
        <taxon>Dikarya</taxon>
        <taxon>Ascomycota</taxon>
        <taxon>Pezizomycotina</taxon>
        <taxon>Leotiomycetes</taxon>
        <taxon>Helotiales</taxon>
        <taxon>Amorphothecaceae</taxon>
        <taxon>Amorphotheca</taxon>
    </lineage>
</organism>
<dbReference type="InterPro" id="IPR012334">
    <property type="entry name" value="Pectin_lyas_fold"/>
</dbReference>
<feature type="domain" description="Rhamnogalacturonase A/B/Epimerase-like pectate lyase" evidence="2">
    <location>
        <begin position="90"/>
        <end position="326"/>
    </location>
</feature>
<evidence type="ECO:0000313" key="3">
    <source>
        <dbReference type="EMBL" id="PSS12504.1"/>
    </source>
</evidence>
<protein>
    <submittedName>
        <fullName evidence="3">Glycoside hydrolase family 55 protein</fullName>
    </submittedName>
</protein>
<keyword evidence="4" id="KW-1185">Reference proteome</keyword>
<dbReference type="FunFam" id="2.160.20.10:FF:000023">
    <property type="entry name" value="Exo-beta-1,3-glucanase Exg0"/>
    <property type="match status" value="1"/>
</dbReference>
<evidence type="ECO:0000256" key="1">
    <source>
        <dbReference type="SAM" id="SignalP"/>
    </source>
</evidence>
<proteinExistence type="predicted"/>
<dbReference type="CDD" id="cd23668">
    <property type="entry name" value="GH55_beta13glucanase-like"/>
    <property type="match status" value="1"/>
</dbReference>
<dbReference type="InterPro" id="IPR011050">
    <property type="entry name" value="Pectin_lyase_fold/virulence"/>
</dbReference>
<dbReference type="AlphaFoldDB" id="A0A2T3AV25"/>
<gene>
    <name evidence="3" type="ORF">M430DRAFT_270280</name>
</gene>
<evidence type="ECO:0000259" key="2">
    <source>
        <dbReference type="Pfam" id="PF12708"/>
    </source>
</evidence>
<dbReference type="Pfam" id="PF12708">
    <property type="entry name" value="Pect-lyase_RHGA_epim"/>
    <property type="match status" value="2"/>
</dbReference>
<dbReference type="OrthoDB" id="1046782at2759"/>
<dbReference type="Proteomes" id="UP000241818">
    <property type="component" value="Unassembled WGS sequence"/>
</dbReference>
<dbReference type="STRING" id="857342.A0A2T3AV25"/>
<keyword evidence="1" id="KW-0732">Signal</keyword>
<evidence type="ECO:0000313" key="4">
    <source>
        <dbReference type="Proteomes" id="UP000241818"/>
    </source>
</evidence>
<dbReference type="PANTHER" id="PTHR33928">
    <property type="entry name" value="POLYGALACTURONASE QRT3"/>
    <property type="match status" value="1"/>
</dbReference>
<feature type="signal peptide" evidence="1">
    <location>
        <begin position="1"/>
        <end position="19"/>
    </location>
</feature>
<accession>A0A2T3AV25</accession>
<sequence length="826" mass="87549">MRFLSFIAVLVGLTGCIFADPIPIHSHPHSRIISPTTSVELPSISRNSLASVHSPASARAVSNPEPYWLEHIEHQGISAFHPAPDTYQVFRNVKSFGAQGMSDGVTDDTAAINAAISSGGRCAPGSCRSSTTTPAIVYFPAGTYLISSSLIDYYYTQIIGNPNSLPILKAAPHFGGFALIDGDHGLGFGPTDIFYRQIRNLILDMTEIPAGTLVNGVHWPTAQATSIQNCVFRMSDAAGTQHQGLFIESGFCHRSPLTISATIVGSGGFMNDLVFYGGMNGILFGNQQYTVRNLTFYNAVTAIQQGWNWGWTYIGLTVVNCTIGLNMATGGSSGQIVGSVTILDSNFANTEVAILTARTPSSSPATGGSLILDNVSLTNVAIAVQGPCGIILAGGTTKITGWGQGNQYTPNGPTVFRGPTTPFARPASLTIDGEFYARSKPQYNTLPLSSFVSTRAAGAKGDGKTDDTAILNNVLQTAAANGQVVFFDAGTYKVTSTVNIPLGSRIVGESYSVIMGSGAFFSSMNAPEAVVSVGTTGQTGIVEWSDMIVSTQGATAGAILIEWNLASSPSSPSGMWDVHTRIGGFAGSNLQVANCPTTPGAANIVKDDCMAAFMSMHFSNSAAGVYLENTWFWTSDHDLDDPNLTQVTVYAGRGLYSTSSTGTIWLVGTSVEHHALYQYQFTNTKDVFAGHIQTETAYYQPNPPAMVPFPAVSAWNDFDFVAGCTGVAGNCAMGWGLRIVGSTSILIYGAGLYSFFDNYRTFCSQVGNGEVCQARIFSIEQSSNINIYNLNTVGATCMLSRDGLSMVHYAPNVNVFPDTVALFKSD</sequence>
<feature type="chain" id="PRO_5015462670" evidence="1">
    <location>
        <begin position="20"/>
        <end position="826"/>
    </location>
</feature>
<dbReference type="EMBL" id="KZ679015">
    <property type="protein sequence ID" value="PSS12504.1"/>
    <property type="molecule type" value="Genomic_DNA"/>
</dbReference>
<dbReference type="PROSITE" id="PS51257">
    <property type="entry name" value="PROKAR_LIPOPROTEIN"/>
    <property type="match status" value="1"/>
</dbReference>